<name>A0A6N7YRP8_9PSEU</name>
<keyword evidence="2" id="KW-1185">Reference proteome</keyword>
<organism evidence="1 2">
    <name type="scientific">Amycolatopsis pithecellobii</name>
    <dbReference type="NCBI Taxonomy" id="664692"/>
    <lineage>
        <taxon>Bacteria</taxon>
        <taxon>Bacillati</taxon>
        <taxon>Actinomycetota</taxon>
        <taxon>Actinomycetes</taxon>
        <taxon>Pseudonocardiales</taxon>
        <taxon>Pseudonocardiaceae</taxon>
        <taxon>Amycolatopsis</taxon>
    </lineage>
</organism>
<dbReference type="Proteomes" id="UP000440096">
    <property type="component" value="Unassembled WGS sequence"/>
</dbReference>
<comment type="caution">
    <text evidence="1">The sequence shown here is derived from an EMBL/GenBank/DDBJ whole genome shotgun (WGS) entry which is preliminary data.</text>
</comment>
<accession>A0A6N7YRP8</accession>
<dbReference type="EMBL" id="WMBA01000025">
    <property type="protein sequence ID" value="MTD55707.1"/>
    <property type="molecule type" value="Genomic_DNA"/>
</dbReference>
<dbReference type="AlphaFoldDB" id="A0A6N7YRP8"/>
<protein>
    <submittedName>
        <fullName evidence="1">Uncharacterized protein</fullName>
    </submittedName>
</protein>
<gene>
    <name evidence="1" type="ORF">GKO32_17245</name>
</gene>
<dbReference type="RefSeq" id="WP_154757908.1">
    <property type="nucleotide sequence ID" value="NZ_WMBA01000025.1"/>
</dbReference>
<sequence>MSEDQMPITYYIDNQEKWTETHPGGYYPTAGTGLIWSNGQRYRVADVWFGMEKNAAMTMGVHVFLTSVPDDEDRPAELYPDYYRA</sequence>
<dbReference type="OrthoDB" id="4247857at2"/>
<proteinExistence type="predicted"/>
<reference evidence="1 2" key="1">
    <citation type="submission" date="2019-11" db="EMBL/GenBank/DDBJ databases">
        <title>Draft genome of Amycolatopsis RM579.</title>
        <authorList>
            <person name="Duangmal K."/>
            <person name="Mingma R."/>
        </authorList>
    </citation>
    <scope>NUCLEOTIDE SEQUENCE [LARGE SCALE GENOMIC DNA]</scope>
    <source>
        <strain evidence="1 2">RM579</strain>
    </source>
</reference>
<evidence type="ECO:0000313" key="1">
    <source>
        <dbReference type="EMBL" id="MTD55707.1"/>
    </source>
</evidence>
<evidence type="ECO:0000313" key="2">
    <source>
        <dbReference type="Proteomes" id="UP000440096"/>
    </source>
</evidence>